<sequence length="672" mass="78783">MISRIDIPPGAAASAAVSTSVPPTVADATRSNTAAEESEYAYDYRVNIELKDQFNNIFFIDDVKDDKNKAISLKDGSFTDITVTGLRESDPAVMEKIEKLRRSEKQPTRYIYIYKDIYYIDNTVIQDLKSIFKNFIRESKPGGPPGDRYPDADTRKPIGEGLIKYLMTSTRELAQIHKIFTQKEYAEIIKQNIIFFSSGTFNTNRFKQINSPSYIDRIIQDNYKYIHSGTKTSNFDDDERMDTLMFSNVMYLLKNIYLKKQTILVNIQGEQYYIDEISFYDLPFIHMKKNDYADPRNIYIYLKVKTIPIIDIPKIKIHYLLDDLELSNFKSNAVTILKPGDIDKGFEKYNTMYIFDFFKYKNENDNINAFANSLKKEKRLEKIQEFYFNADIVNKYRRRYSGQEINNIRGNQVKINTNMNENIKYMLREQFNLFDSKISLDNNFIDDTYIIYDITESSDKSDSSSKSDSLKLKYHSIMTNKTINTYDNSAKERSIKTILNEHITRFAAHYENSNFFYKDKSEDRRLTTSIYNIIIIFRTYKGDSTKKKPSIVRRFIGEECLTNAGTLDKLFSKMFYRTLGLPDKFLYDKFINMNTKNITAIDPRAVIPTIPLGADVKKGGKNYATKKYKTKNYKTKKYGNKNYKTKKYNNKNYKIKKYSAKKYKTKKYNKLL</sequence>
<evidence type="ECO:0000313" key="1">
    <source>
        <dbReference type="EMBL" id="QHT20999.1"/>
    </source>
</evidence>
<accession>A0A6C0DY69</accession>
<name>A0A6C0DY69_9ZZZZ</name>
<protein>
    <submittedName>
        <fullName evidence="1">Uncharacterized protein</fullName>
    </submittedName>
</protein>
<organism evidence="1">
    <name type="scientific">viral metagenome</name>
    <dbReference type="NCBI Taxonomy" id="1070528"/>
    <lineage>
        <taxon>unclassified sequences</taxon>
        <taxon>metagenomes</taxon>
        <taxon>organismal metagenomes</taxon>
    </lineage>
</organism>
<reference evidence="1" key="1">
    <citation type="journal article" date="2020" name="Nature">
        <title>Giant virus diversity and host interactions through global metagenomics.</title>
        <authorList>
            <person name="Schulz F."/>
            <person name="Roux S."/>
            <person name="Paez-Espino D."/>
            <person name="Jungbluth S."/>
            <person name="Walsh D.A."/>
            <person name="Denef V.J."/>
            <person name="McMahon K.D."/>
            <person name="Konstantinidis K.T."/>
            <person name="Eloe-Fadrosh E.A."/>
            <person name="Kyrpides N.C."/>
            <person name="Woyke T."/>
        </authorList>
    </citation>
    <scope>NUCLEOTIDE SEQUENCE</scope>
    <source>
        <strain evidence="1">GVMAG-M-3300023174-75</strain>
    </source>
</reference>
<dbReference type="EMBL" id="MN739684">
    <property type="protein sequence ID" value="QHT20999.1"/>
    <property type="molecule type" value="Genomic_DNA"/>
</dbReference>
<proteinExistence type="predicted"/>
<dbReference type="AlphaFoldDB" id="A0A6C0DY69"/>